<dbReference type="PANTHER" id="PTHR43539:SF78">
    <property type="entry name" value="FLAVIN-CONTAINING MONOOXYGENASE"/>
    <property type="match status" value="1"/>
</dbReference>
<dbReference type="PRINTS" id="PR00368">
    <property type="entry name" value="FADPNR"/>
</dbReference>
<organism evidence="3 4">
    <name type="scientific">Arthrobacter alpinus</name>
    <dbReference type="NCBI Taxonomy" id="656366"/>
    <lineage>
        <taxon>Bacteria</taxon>
        <taxon>Bacillati</taxon>
        <taxon>Actinomycetota</taxon>
        <taxon>Actinomycetes</taxon>
        <taxon>Micrococcales</taxon>
        <taxon>Micrococcaceae</taxon>
        <taxon>Arthrobacter</taxon>
    </lineage>
</organism>
<feature type="domain" description="FAD/NAD(P)-binding" evidence="2">
    <location>
        <begin position="10"/>
        <end position="330"/>
    </location>
</feature>
<evidence type="ECO:0000313" key="4">
    <source>
        <dbReference type="Proteomes" id="UP000182725"/>
    </source>
</evidence>
<dbReference type="GO" id="GO:0004497">
    <property type="term" value="F:monooxygenase activity"/>
    <property type="evidence" value="ECO:0007669"/>
    <property type="project" value="TreeGrafter"/>
</dbReference>
<sequence length="502" mass="52237">MTTPRNDLPVAIIGAGPIGLATAANLIERGLTPLIFEAGDSVGAAIRKWGHIRLFSSWEHNIDPASRRLLEPAGWTEPRLTALPYGAELVDEYLKPLAATPAIVNALHLSSTVTAVSRVGMDKTHSRDRDGQPFLVRVTNADGTVTDHHVRAVIDASGTWSQPNPLGQAGLPAPGENEAIADGLITGPLADVTGADRDRFTGKHVLVIGAGHSAANTLISLGQLAKNEPGTRITWAVRGADASRLYGGGDLDGLPARGQLGTRLRTLVEDGVIELHTSFTTTSFATTNQGLAVTGSTPNGDVTLDVDLLIPATGFRPDLDILREIRLELDPIVEAPRDLGPMIDPEFHSCGTVPAHGAKVLAHPDKDFYIAGMKSYGRAPTFLLATGYEQVRSIVAALAGDQVAADQVHLELPETGVCSTDLGGSCDLPAVTGAEQIEAADSCCGTPELVMLDQPASGGCSTPSETAPDTAEAASSCCAAPEPVLFGIPTGLAHGRSATLTD</sequence>
<dbReference type="SUPFAM" id="SSF51905">
    <property type="entry name" value="FAD/NAD(P)-binding domain"/>
    <property type="match status" value="1"/>
</dbReference>
<gene>
    <name evidence="3" type="ORF">SAMN04489740_4113</name>
</gene>
<dbReference type="RefSeq" id="WP_074713554.1">
    <property type="nucleotide sequence ID" value="NZ_FNTV01000002.1"/>
</dbReference>
<evidence type="ECO:0000313" key="3">
    <source>
        <dbReference type="EMBL" id="SEF11531.1"/>
    </source>
</evidence>
<evidence type="ECO:0000256" key="1">
    <source>
        <dbReference type="ARBA" id="ARBA00023002"/>
    </source>
</evidence>
<proteinExistence type="predicted"/>
<protein>
    <submittedName>
        <fullName evidence="3">Thioredoxin reductase</fullName>
    </submittedName>
</protein>
<evidence type="ECO:0000259" key="2">
    <source>
        <dbReference type="Pfam" id="PF07992"/>
    </source>
</evidence>
<dbReference type="InterPro" id="IPR050982">
    <property type="entry name" value="Auxin_biosynth/cation_transpt"/>
</dbReference>
<dbReference type="Pfam" id="PF07992">
    <property type="entry name" value="Pyr_redox_2"/>
    <property type="match status" value="1"/>
</dbReference>
<dbReference type="InterPro" id="IPR023753">
    <property type="entry name" value="FAD/NAD-binding_dom"/>
</dbReference>
<reference evidence="3 4" key="1">
    <citation type="submission" date="2016-10" db="EMBL/GenBank/DDBJ databases">
        <authorList>
            <person name="de Groot N.N."/>
        </authorList>
    </citation>
    <scope>NUCLEOTIDE SEQUENCE [LARGE SCALE GENOMIC DNA]</scope>
    <source>
        <strain evidence="3 4">DSM 22274</strain>
    </source>
</reference>
<accession>A0A1H5PEP3</accession>
<dbReference type="Gene3D" id="3.50.50.60">
    <property type="entry name" value="FAD/NAD(P)-binding domain"/>
    <property type="match status" value="1"/>
</dbReference>
<keyword evidence="1" id="KW-0560">Oxidoreductase</keyword>
<name>A0A1H5PEP3_9MICC</name>
<dbReference type="InterPro" id="IPR036188">
    <property type="entry name" value="FAD/NAD-bd_sf"/>
</dbReference>
<dbReference type="GO" id="GO:0050660">
    <property type="term" value="F:flavin adenine dinucleotide binding"/>
    <property type="evidence" value="ECO:0007669"/>
    <property type="project" value="TreeGrafter"/>
</dbReference>
<dbReference type="Proteomes" id="UP000182725">
    <property type="component" value="Unassembled WGS sequence"/>
</dbReference>
<dbReference type="AlphaFoldDB" id="A0A1H5PEP3"/>
<dbReference type="PANTHER" id="PTHR43539">
    <property type="entry name" value="FLAVIN-BINDING MONOOXYGENASE-LIKE PROTEIN (AFU_ORTHOLOGUE AFUA_4G09220)"/>
    <property type="match status" value="1"/>
</dbReference>
<dbReference type="EMBL" id="FNTV01000002">
    <property type="protein sequence ID" value="SEF11531.1"/>
    <property type="molecule type" value="Genomic_DNA"/>
</dbReference>